<evidence type="ECO:0000256" key="6">
    <source>
        <dbReference type="ARBA" id="ARBA00022490"/>
    </source>
</evidence>
<dbReference type="AlphaFoldDB" id="A0A9P6EJ85"/>
<dbReference type="GO" id="GO:0006508">
    <property type="term" value="P:proteolysis"/>
    <property type="evidence" value="ECO:0007669"/>
    <property type="project" value="InterPro"/>
</dbReference>
<dbReference type="PANTHER" id="PTHR42776">
    <property type="entry name" value="SERINE PEPTIDASE S9 FAMILY MEMBER"/>
    <property type="match status" value="1"/>
</dbReference>
<comment type="subcellular location">
    <subcellularLocation>
        <location evidence="2">Cytoplasm</location>
    </subcellularLocation>
</comment>
<dbReference type="InterPro" id="IPR045550">
    <property type="entry name" value="AARE_N"/>
</dbReference>
<evidence type="ECO:0000256" key="9">
    <source>
        <dbReference type="SAM" id="MobiDB-lite"/>
    </source>
</evidence>
<evidence type="ECO:0000256" key="8">
    <source>
        <dbReference type="ARBA" id="ARBA00032829"/>
    </source>
</evidence>
<protein>
    <recommendedName>
        <fullName evidence="5">acylaminoacyl-peptidase</fullName>
        <ecNumber evidence="5">3.4.19.1</ecNumber>
    </recommendedName>
    <alternativeName>
        <fullName evidence="8">Dipeptidyl-peptidase V</fullName>
    </alternativeName>
</protein>
<dbReference type="PANTHER" id="PTHR42776:SF4">
    <property type="entry name" value="ACYLAMINO-ACID-RELEASING ENZYME"/>
    <property type="match status" value="1"/>
</dbReference>
<dbReference type="GO" id="GO:0005737">
    <property type="term" value="C:cytoplasm"/>
    <property type="evidence" value="ECO:0007669"/>
    <property type="project" value="UniProtKB-SubCell"/>
</dbReference>
<evidence type="ECO:0000256" key="4">
    <source>
        <dbReference type="ARBA" id="ARBA00011881"/>
    </source>
</evidence>
<accession>A0A9P6EJ85</accession>
<evidence type="ECO:0000256" key="2">
    <source>
        <dbReference type="ARBA" id="ARBA00004496"/>
    </source>
</evidence>
<evidence type="ECO:0000256" key="5">
    <source>
        <dbReference type="ARBA" id="ARBA00012917"/>
    </source>
</evidence>
<dbReference type="Pfam" id="PF00326">
    <property type="entry name" value="Peptidase_S9"/>
    <property type="match status" value="1"/>
</dbReference>
<feature type="region of interest" description="Disordered" evidence="9">
    <location>
        <begin position="262"/>
        <end position="281"/>
    </location>
</feature>
<dbReference type="InterPro" id="IPR001375">
    <property type="entry name" value="Peptidase_S9_cat"/>
</dbReference>
<keyword evidence="13" id="KW-1185">Reference proteome</keyword>
<evidence type="ECO:0000313" key="13">
    <source>
        <dbReference type="Proteomes" id="UP000807306"/>
    </source>
</evidence>
<keyword evidence="7 12" id="KW-0378">Hydrolase</keyword>
<reference evidence="12" key="1">
    <citation type="submission" date="2020-11" db="EMBL/GenBank/DDBJ databases">
        <authorList>
            <consortium name="DOE Joint Genome Institute"/>
            <person name="Ahrendt S."/>
            <person name="Riley R."/>
            <person name="Andreopoulos W."/>
            <person name="Labutti K."/>
            <person name="Pangilinan J."/>
            <person name="Ruiz-Duenas F.J."/>
            <person name="Barrasa J.M."/>
            <person name="Sanchez-Garcia M."/>
            <person name="Camarero S."/>
            <person name="Miyauchi S."/>
            <person name="Serrano A."/>
            <person name="Linde D."/>
            <person name="Babiker R."/>
            <person name="Drula E."/>
            <person name="Ayuso-Fernandez I."/>
            <person name="Pacheco R."/>
            <person name="Padilla G."/>
            <person name="Ferreira P."/>
            <person name="Barriuso J."/>
            <person name="Kellner H."/>
            <person name="Castanera R."/>
            <person name="Alfaro M."/>
            <person name="Ramirez L."/>
            <person name="Pisabarro A.G."/>
            <person name="Kuo A."/>
            <person name="Tritt A."/>
            <person name="Lipzen A."/>
            <person name="He G."/>
            <person name="Yan M."/>
            <person name="Ng V."/>
            <person name="Cullen D."/>
            <person name="Martin F."/>
            <person name="Rosso M.-N."/>
            <person name="Henrissat B."/>
            <person name="Hibbett D."/>
            <person name="Martinez A.T."/>
            <person name="Grigoriev I.V."/>
        </authorList>
    </citation>
    <scope>NUCLEOTIDE SEQUENCE</scope>
    <source>
        <strain evidence="12">CBS 506.95</strain>
    </source>
</reference>
<dbReference type="SUPFAM" id="SSF53474">
    <property type="entry name" value="alpha/beta-Hydrolases"/>
    <property type="match status" value="1"/>
</dbReference>
<name>A0A9P6EJ85_9AGAR</name>
<evidence type="ECO:0000256" key="3">
    <source>
        <dbReference type="ARBA" id="ARBA00010040"/>
    </source>
</evidence>
<organism evidence="12 13">
    <name type="scientific">Crepidotus variabilis</name>
    <dbReference type="NCBI Taxonomy" id="179855"/>
    <lineage>
        <taxon>Eukaryota</taxon>
        <taxon>Fungi</taxon>
        <taxon>Dikarya</taxon>
        <taxon>Basidiomycota</taxon>
        <taxon>Agaricomycotina</taxon>
        <taxon>Agaricomycetes</taxon>
        <taxon>Agaricomycetidae</taxon>
        <taxon>Agaricales</taxon>
        <taxon>Agaricineae</taxon>
        <taxon>Crepidotaceae</taxon>
        <taxon>Crepidotus</taxon>
    </lineage>
</organism>
<evidence type="ECO:0000256" key="7">
    <source>
        <dbReference type="ARBA" id="ARBA00022801"/>
    </source>
</evidence>
<dbReference type="GO" id="GO:0008242">
    <property type="term" value="F:omega peptidase activity"/>
    <property type="evidence" value="ECO:0007669"/>
    <property type="project" value="UniProtKB-EC"/>
</dbReference>
<comment type="caution">
    <text evidence="12">The sequence shown here is derived from an EMBL/GenBank/DDBJ whole genome shotgun (WGS) entry which is preliminary data.</text>
</comment>
<dbReference type="GO" id="GO:0004252">
    <property type="term" value="F:serine-type endopeptidase activity"/>
    <property type="evidence" value="ECO:0007669"/>
    <property type="project" value="TreeGrafter"/>
</dbReference>
<comment type="similarity">
    <text evidence="3">Belongs to the peptidase S9C family.</text>
</comment>
<keyword evidence="6" id="KW-0963">Cytoplasm</keyword>
<evidence type="ECO:0000313" key="12">
    <source>
        <dbReference type="EMBL" id="KAF9529900.1"/>
    </source>
</evidence>
<feature type="domain" description="Acylamino-acid-releasing enzyme N-terminal" evidence="11">
    <location>
        <begin position="22"/>
        <end position="474"/>
    </location>
</feature>
<dbReference type="EMBL" id="MU157843">
    <property type="protein sequence ID" value="KAF9529900.1"/>
    <property type="molecule type" value="Genomic_DNA"/>
</dbReference>
<evidence type="ECO:0000259" key="10">
    <source>
        <dbReference type="Pfam" id="PF00326"/>
    </source>
</evidence>
<evidence type="ECO:0000256" key="1">
    <source>
        <dbReference type="ARBA" id="ARBA00000721"/>
    </source>
</evidence>
<sequence>MYTQLAEIPAPAGAQFLTRHVVQVAYSVRDHERNTKRHMSKSIIFSLSDSSTTEEQFRSSVVQTRLEEDADIALQTISPSKQKKAVLRNVKKGSNTNRFVEVWSNTRREATLDVTDLHGDFYNDEFVSALSFSSSELALVYIAETKVPTDDASDKYAKYRYTPDFGEGLSGKRNPSMYLFRWSTSGASSTPSQKPTLHRINTPEYEKVRFGQAIFDPQTKRSSESQVIYATGYETTQNGRMLGIKFCPNRPTGIWRMVIRTPEPSSNEDDQSKESKSAAPSEIHATLIQKLTPPHISCRSPRIVTSSDRSTLVWLACATGGAHGATNSLHSLDITSSKQEAKLGEALLAASDTPLLGFAKANIQDKSNSRFPGLYPAQNLSATPSVNLETGNGKSAPFIITHSCWGSRTTVLAVSLNDGSVRDLTPLSSSEPPYSWVVLSTNSRDEIIVARSTPAIPYEILLGKVGVSQGNEENAGVNDVVVKWYTLDQPDLPEDVSAALSQITTKILPIEGREPVETVLIQSSKTEKPPCITAPHGGPHGTALTAFVPTLTALVLEGYTISQPNYTGSLGFGEAFVQGLIGRCGELDVDEVIDTARYLVKKGISQEGEGQQFIYGGSHGGFLGAHLIAKFPRYFSGAILRNPVISVGEVSTTDIPDWYFSEFGLDYPISSSPRPFDPAQKNSSTNPQITPESYSKLYASSPIAYVDKIEAPVLLLLGKEDRRVAPSHGIGLYHALQARSAANKKSPVEILIFESDSHPLESVEAGKVGFEASRDWLATRREGETK</sequence>
<dbReference type="InterPro" id="IPR029058">
    <property type="entry name" value="AB_hydrolase_fold"/>
</dbReference>
<dbReference type="Pfam" id="PF19283">
    <property type="entry name" value="APEH_N"/>
    <property type="match status" value="1"/>
</dbReference>
<comment type="catalytic activity">
    <reaction evidence="1">
        <text>Cleavage of an N-acetyl or N-formyl amino acid from the N-terminus of a polypeptide.</text>
        <dbReference type="EC" id="3.4.19.1"/>
    </reaction>
</comment>
<feature type="domain" description="Peptidase S9 prolyl oligopeptidase catalytic" evidence="10">
    <location>
        <begin position="554"/>
        <end position="778"/>
    </location>
</feature>
<comment type="subunit">
    <text evidence="4">Homotetramer.</text>
</comment>
<dbReference type="Gene3D" id="3.40.50.1820">
    <property type="entry name" value="alpha/beta hydrolase"/>
    <property type="match status" value="1"/>
</dbReference>
<dbReference type="Proteomes" id="UP000807306">
    <property type="component" value="Unassembled WGS sequence"/>
</dbReference>
<dbReference type="OrthoDB" id="43744at2759"/>
<evidence type="ECO:0000259" key="11">
    <source>
        <dbReference type="Pfam" id="PF19283"/>
    </source>
</evidence>
<proteinExistence type="inferred from homology"/>
<dbReference type="EC" id="3.4.19.1" evidence="5"/>
<gene>
    <name evidence="12" type="ORF">CPB83DRAFT_925297</name>
</gene>